<dbReference type="STRING" id="321267.SHM7688_00786"/>
<evidence type="ECO:0000313" key="3">
    <source>
        <dbReference type="Proteomes" id="UP000054823"/>
    </source>
</evidence>
<evidence type="ECO:0008006" key="4">
    <source>
        <dbReference type="Google" id="ProtNLM"/>
    </source>
</evidence>
<keyword evidence="3" id="KW-1185">Reference proteome</keyword>
<proteinExistence type="predicted"/>
<dbReference type="SUPFAM" id="SSF158791">
    <property type="entry name" value="MgtE N-terminal domain-like"/>
    <property type="match status" value="1"/>
</dbReference>
<name>A0A0P1ELL2_9RHOB</name>
<evidence type="ECO:0000313" key="2">
    <source>
        <dbReference type="EMBL" id="CUH51350.1"/>
    </source>
</evidence>
<dbReference type="EMBL" id="CYPW01000006">
    <property type="protein sequence ID" value="CUH51350.1"/>
    <property type="molecule type" value="Genomic_DNA"/>
</dbReference>
<sequence>MKKALKSAAAKAPKPQGKSAKKPAPKGSRKRAKGSLFLIATLLIGSATLRVGIGASEALAREEPLMETPVAAMTEPQTCDQPEDMRELMAVFKERESRIVRQEAEIKSRLKALHLADEEVSQKLAALENAEGRLRSLIAMAETAAEDDVTQLTQVYETMKPKSVAALFEEMDPQFAAGFIARMKPESAAGILAGMGPEAAYTISVILAGRNANTPTE</sequence>
<protein>
    <recommendedName>
        <fullName evidence="4">Magnesium transporter MgtE intracellular domain-containing protein</fullName>
    </recommendedName>
</protein>
<feature type="compositionally biased region" description="Low complexity" evidence="1">
    <location>
        <begin position="1"/>
        <end position="18"/>
    </location>
</feature>
<dbReference type="Proteomes" id="UP000054823">
    <property type="component" value="Unassembled WGS sequence"/>
</dbReference>
<dbReference type="AlphaFoldDB" id="A0A0P1ELL2"/>
<dbReference type="Gene3D" id="1.10.220.30">
    <property type="match status" value="1"/>
</dbReference>
<gene>
    <name evidence="2" type="ORF">SHM7688_00786</name>
</gene>
<evidence type="ECO:0000256" key="1">
    <source>
        <dbReference type="SAM" id="MobiDB-lite"/>
    </source>
</evidence>
<accession>A0A0P1ELL2</accession>
<feature type="compositionally biased region" description="Basic residues" evidence="1">
    <location>
        <begin position="19"/>
        <end position="31"/>
    </location>
</feature>
<feature type="region of interest" description="Disordered" evidence="1">
    <location>
        <begin position="1"/>
        <end position="31"/>
    </location>
</feature>
<dbReference type="RefSeq" id="WP_223229158.1">
    <property type="nucleotide sequence ID" value="NZ_CYPW01000006.1"/>
</dbReference>
<reference evidence="2 3" key="1">
    <citation type="submission" date="2015-09" db="EMBL/GenBank/DDBJ databases">
        <authorList>
            <consortium name="Swine Surveillance"/>
        </authorList>
    </citation>
    <scope>NUCLEOTIDE SEQUENCE [LARGE SCALE GENOMIC DNA]</scope>
    <source>
        <strain evidence="2 3">CECT 7688</strain>
    </source>
</reference>
<organism evidence="2 3">
    <name type="scientific">Shimia marina</name>
    <dbReference type="NCBI Taxonomy" id="321267"/>
    <lineage>
        <taxon>Bacteria</taxon>
        <taxon>Pseudomonadati</taxon>
        <taxon>Pseudomonadota</taxon>
        <taxon>Alphaproteobacteria</taxon>
        <taxon>Rhodobacterales</taxon>
        <taxon>Roseobacteraceae</taxon>
    </lineage>
</organism>